<dbReference type="GeneID" id="95606060"/>
<reference evidence="1" key="1">
    <citation type="submission" date="2022-09" db="EMBL/GenBank/DDBJ databases">
        <authorList>
            <person name="Li D."/>
            <person name="Cheng J."/>
            <person name="Li Y."/>
        </authorList>
    </citation>
    <scope>NUCLEOTIDE SEQUENCE</scope>
    <source>
        <strain evidence="1">DL</strain>
    </source>
</reference>
<keyword evidence="2" id="KW-1185">Reference proteome</keyword>
<accession>A0ABY6FR93</accession>
<sequence length="162" mass="17491">MGQNGREREGPGSVNPVDIITVDSVSMQVPPGWEASRQNGEALVLAPATGGFRPNLTLRTRPFEGTAGRAATQEAAGVLAALESPQVLSWNLWPYSGAEGRWIEYTYETPEAVLHVQQWFHLRDGLLTTCTATCRTSQLPAYDQAFSVMAGSIQAQDGTRDG</sequence>
<protein>
    <recommendedName>
        <fullName evidence="3">DUF1795 domain-containing protein</fullName>
    </recommendedName>
</protein>
<evidence type="ECO:0000313" key="2">
    <source>
        <dbReference type="Proteomes" id="UP001063368"/>
    </source>
</evidence>
<name>A0ABY6FR93_9MICC</name>
<evidence type="ECO:0008006" key="3">
    <source>
        <dbReference type="Google" id="ProtNLM"/>
    </source>
</evidence>
<dbReference type="EMBL" id="CP106856">
    <property type="protein sequence ID" value="UYB35357.1"/>
    <property type="molecule type" value="Genomic_DNA"/>
</dbReference>
<gene>
    <name evidence="1" type="ORF">N9A08_12050</name>
</gene>
<dbReference type="RefSeq" id="WP_193313175.1">
    <property type="nucleotide sequence ID" value="NZ_BAAAKG010000001.1"/>
</dbReference>
<organism evidence="1 2">
    <name type="scientific">Arthrobacter koreensis</name>
    <dbReference type="NCBI Taxonomy" id="199136"/>
    <lineage>
        <taxon>Bacteria</taxon>
        <taxon>Bacillati</taxon>
        <taxon>Actinomycetota</taxon>
        <taxon>Actinomycetes</taxon>
        <taxon>Micrococcales</taxon>
        <taxon>Micrococcaceae</taxon>
        <taxon>Arthrobacter</taxon>
    </lineage>
</organism>
<proteinExistence type="predicted"/>
<evidence type="ECO:0000313" key="1">
    <source>
        <dbReference type="EMBL" id="UYB35357.1"/>
    </source>
</evidence>
<dbReference type="Gene3D" id="3.40.1000.10">
    <property type="entry name" value="Mog1/PsbP, alpha/beta/alpha sandwich"/>
    <property type="match status" value="1"/>
</dbReference>
<dbReference type="Proteomes" id="UP001063368">
    <property type="component" value="Chromosome"/>
</dbReference>